<keyword evidence="2" id="KW-1185">Reference proteome</keyword>
<dbReference type="EMBL" id="BLLF01000425">
    <property type="protein sequence ID" value="GFH11683.1"/>
    <property type="molecule type" value="Genomic_DNA"/>
</dbReference>
<proteinExistence type="predicted"/>
<evidence type="ECO:0000313" key="2">
    <source>
        <dbReference type="Proteomes" id="UP000485058"/>
    </source>
</evidence>
<sequence length="103" mass="11170">MWLIEALLATVDVCCVKHGMLSTAGLGTTSFSLCALVLQQQCCVHMPQSLAETNREDSEDWESAPGLWAWDRRSVRLGGGDVCCSARCKVQHVCCYAGCAQDS</sequence>
<name>A0A699YNI3_HAELA</name>
<dbReference type="AlphaFoldDB" id="A0A699YNI3"/>
<accession>A0A699YNI3</accession>
<reference evidence="1 2" key="1">
    <citation type="submission" date="2020-02" db="EMBL/GenBank/DDBJ databases">
        <title>Draft genome sequence of Haematococcus lacustris strain NIES-144.</title>
        <authorList>
            <person name="Morimoto D."/>
            <person name="Nakagawa S."/>
            <person name="Yoshida T."/>
            <person name="Sawayama S."/>
        </authorList>
    </citation>
    <scope>NUCLEOTIDE SEQUENCE [LARGE SCALE GENOMIC DNA]</scope>
    <source>
        <strain evidence="1 2">NIES-144</strain>
    </source>
</reference>
<feature type="non-terminal residue" evidence="1">
    <location>
        <position position="1"/>
    </location>
</feature>
<evidence type="ECO:0000313" key="1">
    <source>
        <dbReference type="EMBL" id="GFH11683.1"/>
    </source>
</evidence>
<comment type="caution">
    <text evidence="1">The sequence shown here is derived from an EMBL/GenBank/DDBJ whole genome shotgun (WGS) entry which is preliminary data.</text>
</comment>
<gene>
    <name evidence="1" type="ORF">HaLaN_07222</name>
</gene>
<dbReference type="Proteomes" id="UP000485058">
    <property type="component" value="Unassembled WGS sequence"/>
</dbReference>
<protein>
    <submittedName>
        <fullName evidence="1">Uncharacterized protein</fullName>
    </submittedName>
</protein>
<organism evidence="1 2">
    <name type="scientific">Haematococcus lacustris</name>
    <name type="common">Green alga</name>
    <name type="synonym">Haematococcus pluvialis</name>
    <dbReference type="NCBI Taxonomy" id="44745"/>
    <lineage>
        <taxon>Eukaryota</taxon>
        <taxon>Viridiplantae</taxon>
        <taxon>Chlorophyta</taxon>
        <taxon>core chlorophytes</taxon>
        <taxon>Chlorophyceae</taxon>
        <taxon>CS clade</taxon>
        <taxon>Chlamydomonadales</taxon>
        <taxon>Haematococcaceae</taxon>
        <taxon>Haematococcus</taxon>
    </lineage>
</organism>